<dbReference type="Proteomes" id="UP001149074">
    <property type="component" value="Unassembled WGS sequence"/>
</dbReference>
<sequence>MSLKNLLEKEIGLLTDGLKGQSSSDHQYPRNLTVGNFCDFITLPTLVYELEYPRTERVDWTYVAEKTAATFGTILVMIVVSQHWIYPVVMSALRMKEEGLTVEQRLQEFPWVLSDLLFPFMMEYLLAFYVIWECVVSNLPIDIL</sequence>
<gene>
    <name evidence="6" type="ORF">N7532_003415</name>
</gene>
<reference evidence="6" key="2">
    <citation type="journal article" date="2023" name="IMA Fungus">
        <title>Comparative genomic study of the Penicillium genus elucidates a diverse pangenome and 15 lateral gene transfer events.</title>
        <authorList>
            <person name="Petersen C."/>
            <person name="Sorensen T."/>
            <person name="Nielsen M.R."/>
            <person name="Sondergaard T.E."/>
            <person name="Sorensen J.L."/>
            <person name="Fitzpatrick D.A."/>
            <person name="Frisvad J.C."/>
            <person name="Nielsen K.L."/>
        </authorList>
    </citation>
    <scope>NUCLEOTIDE SEQUENCE</scope>
    <source>
        <strain evidence="6">IBT 30761</strain>
    </source>
</reference>
<keyword evidence="2" id="KW-0808">Transferase</keyword>
<dbReference type="PANTHER" id="PTHR10408:SF23">
    <property type="entry name" value="STEROL O-ACYLTRANSFERASE 1-RELATED"/>
    <property type="match status" value="1"/>
</dbReference>
<keyword evidence="5" id="KW-0812">Transmembrane</keyword>
<accession>A0A9W9KEI0</accession>
<evidence type="ECO:0000256" key="2">
    <source>
        <dbReference type="ARBA" id="ARBA00022679"/>
    </source>
</evidence>
<protein>
    <submittedName>
        <fullName evidence="6">Uncharacterized protein</fullName>
    </submittedName>
</protein>
<comment type="subcellular location">
    <subcellularLocation>
        <location evidence="1">Endoplasmic reticulum membrane</location>
        <topology evidence="1">Multi-pass membrane protein</topology>
    </subcellularLocation>
</comment>
<dbReference type="GO" id="GO:0008204">
    <property type="term" value="P:ergosterol metabolic process"/>
    <property type="evidence" value="ECO:0007669"/>
    <property type="project" value="TreeGrafter"/>
</dbReference>
<keyword evidence="3" id="KW-0256">Endoplasmic reticulum</keyword>
<keyword evidence="7" id="KW-1185">Reference proteome</keyword>
<feature type="transmembrane region" description="Helical" evidence="5">
    <location>
        <begin position="109"/>
        <end position="132"/>
    </location>
</feature>
<evidence type="ECO:0000313" key="6">
    <source>
        <dbReference type="EMBL" id="KAJ5102886.1"/>
    </source>
</evidence>
<dbReference type="AlphaFoldDB" id="A0A9W9KEI0"/>
<feature type="transmembrane region" description="Helical" evidence="5">
    <location>
        <begin position="68"/>
        <end position="89"/>
    </location>
</feature>
<comment type="caution">
    <text evidence="6">The sequence shown here is derived from an EMBL/GenBank/DDBJ whole genome shotgun (WGS) entry which is preliminary data.</text>
</comment>
<evidence type="ECO:0000256" key="5">
    <source>
        <dbReference type="SAM" id="Phobius"/>
    </source>
</evidence>
<organism evidence="6 7">
    <name type="scientific">Penicillium argentinense</name>
    <dbReference type="NCBI Taxonomy" id="1131581"/>
    <lineage>
        <taxon>Eukaryota</taxon>
        <taxon>Fungi</taxon>
        <taxon>Dikarya</taxon>
        <taxon>Ascomycota</taxon>
        <taxon>Pezizomycotina</taxon>
        <taxon>Eurotiomycetes</taxon>
        <taxon>Eurotiomycetidae</taxon>
        <taxon>Eurotiales</taxon>
        <taxon>Aspergillaceae</taxon>
        <taxon>Penicillium</taxon>
    </lineage>
</organism>
<evidence type="ECO:0000256" key="3">
    <source>
        <dbReference type="ARBA" id="ARBA00022824"/>
    </source>
</evidence>
<dbReference type="OrthoDB" id="4361969at2759"/>
<keyword evidence="4" id="KW-0012">Acyltransferase</keyword>
<keyword evidence="5" id="KW-1133">Transmembrane helix</keyword>
<reference evidence="6" key="1">
    <citation type="submission" date="2022-11" db="EMBL/GenBank/DDBJ databases">
        <authorList>
            <person name="Petersen C."/>
        </authorList>
    </citation>
    <scope>NUCLEOTIDE SEQUENCE</scope>
    <source>
        <strain evidence="6">IBT 30761</strain>
    </source>
</reference>
<dbReference type="GO" id="GO:0005789">
    <property type="term" value="C:endoplasmic reticulum membrane"/>
    <property type="evidence" value="ECO:0007669"/>
    <property type="project" value="UniProtKB-SubCell"/>
</dbReference>
<evidence type="ECO:0000256" key="4">
    <source>
        <dbReference type="ARBA" id="ARBA00023315"/>
    </source>
</evidence>
<dbReference type="EMBL" id="JAPQKI010000004">
    <property type="protein sequence ID" value="KAJ5102886.1"/>
    <property type="molecule type" value="Genomic_DNA"/>
</dbReference>
<proteinExistence type="predicted"/>
<dbReference type="PANTHER" id="PTHR10408">
    <property type="entry name" value="STEROL O-ACYLTRANSFERASE"/>
    <property type="match status" value="1"/>
</dbReference>
<evidence type="ECO:0000256" key="1">
    <source>
        <dbReference type="ARBA" id="ARBA00004477"/>
    </source>
</evidence>
<dbReference type="InterPro" id="IPR014371">
    <property type="entry name" value="Oat_ACAT_DAG_ARE"/>
</dbReference>
<evidence type="ECO:0000313" key="7">
    <source>
        <dbReference type="Proteomes" id="UP001149074"/>
    </source>
</evidence>
<name>A0A9W9KEI0_9EURO</name>
<dbReference type="GO" id="GO:0034737">
    <property type="term" value="F:ergosterol O-acyltransferase activity"/>
    <property type="evidence" value="ECO:0007669"/>
    <property type="project" value="TreeGrafter"/>
</dbReference>
<keyword evidence="5" id="KW-0472">Membrane</keyword>
<dbReference type="GeneID" id="81354888"/>
<dbReference type="RefSeq" id="XP_056476266.1">
    <property type="nucleotide sequence ID" value="XM_056615909.1"/>
</dbReference>